<dbReference type="OrthoDB" id="8962549at2759"/>
<feature type="region of interest" description="Disordered" evidence="1">
    <location>
        <begin position="536"/>
        <end position="565"/>
    </location>
</feature>
<evidence type="ECO:0000313" key="2">
    <source>
        <dbReference type="EMBL" id="KAJ8283093.1"/>
    </source>
</evidence>
<comment type="caution">
    <text evidence="2">The sequence shown here is derived from an EMBL/GenBank/DDBJ whole genome shotgun (WGS) entry which is preliminary data.</text>
</comment>
<feature type="compositionally biased region" description="Basic and acidic residues" evidence="1">
    <location>
        <begin position="19"/>
        <end position="47"/>
    </location>
</feature>
<proteinExistence type="predicted"/>
<accession>A0A9Q1I654</accession>
<feature type="compositionally biased region" description="Basic residues" evidence="1">
    <location>
        <begin position="280"/>
        <end position="316"/>
    </location>
</feature>
<protein>
    <submittedName>
        <fullName evidence="2">Uncharacterized protein</fullName>
    </submittedName>
</protein>
<reference evidence="2" key="1">
    <citation type="journal article" date="2023" name="Science">
        <title>Genome structures resolve the early diversification of teleost fishes.</title>
        <authorList>
            <person name="Parey E."/>
            <person name="Louis A."/>
            <person name="Montfort J."/>
            <person name="Bouchez O."/>
            <person name="Roques C."/>
            <person name="Iampietro C."/>
            <person name="Lluch J."/>
            <person name="Castinel A."/>
            <person name="Donnadieu C."/>
            <person name="Desvignes T."/>
            <person name="Floi Bucao C."/>
            <person name="Jouanno E."/>
            <person name="Wen M."/>
            <person name="Mejri S."/>
            <person name="Dirks R."/>
            <person name="Jansen H."/>
            <person name="Henkel C."/>
            <person name="Chen W.J."/>
            <person name="Zahm M."/>
            <person name="Cabau C."/>
            <person name="Klopp C."/>
            <person name="Thompson A.W."/>
            <person name="Robinson-Rechavi M."/>
            <person name="Braasch I."/>
            <person name="Lecointre G."/>
            <person name="Bobe J."/>
            <person name="Postlethwait J.H."/>
            <person name="Berthelot C."/>
            <person name="Roest Crollius H."/>
            <person name="Guiguen Y."/>
        </authorList>
    </citation>
    <scope>NUCLEOTIDE SEQUENCE</scope>
    <source>
        <strain evidence="2">Concon-B</strain>
    </source>
</reference>
<dbReference type="PANTHER" id="PTHR46528:SF1">
    <property type="entry name" value="PROTEIN SON"/>
    <property type="match status" value="1"/>
</dbReference>
<evidence type="ECO:0000256" key="1">
    <source>
        <dbReference type="SAM" id="MobiDB-lite"/>
    </source>
</evidence>
<feature type="compositionally biased region" description="Polar residues" evidence="1">
    <location>
        <begin position="135"/>
        <end position="154"/>
    </location>
</feature>
<gene>
    <name evidence="2" type="ORF">COCON_G00056120</name>
</gene>
<dbReference type="GO" id="GO:0003723">
    <property type="term" value="F:RNA binding"/>
    <property type="evidence" value="ECO:0007669"/>
    <property type="project" value="InterPro"/>
</dbReference>
<dbReference type="AlphaFoldDB" id="A0A9Q1I654"/>
<feature type="compositionally biased region" description="Basic residues" evidence="1">
    <location>
        <begin position="222"/>
        <end position="258"/>
    </location>
</feature>
<feature type="compositionally biased region" description="Basic and acidic residues" evidence="1">
    <location>
        <begin position="57"/>
        <end position="66"/>
    </location>
</feature>
<evidence type="ECO:0000313" key="3">
    <source>
        <dbReference type="Proteomes" id="UP001152803"/>
    </source>
</evidence>
<dbReference type="GO" id="GO:0051726">
    <property type="term" value="P:regulation of cell cycle"/>
    <property type="evidence" value="ECO:0007669"/>
    <property type="project" value="InterPro"/>
</dbReference>
<dbReference type="GO" id="GO:0048024">
    <property type="term" value="P:regulation of mRNA splicing, via spliceosome"/>
    <property type="evidence" value="ECO:0007669"/>
    <property type="project" value="TreeGrafter"/>
</dbReference>
<dbReference type="Proteomes" id="UP001152803">
    <property type="component" value="Unassembled WGS sequence"/>
</dbReference>
<feature type="compositionally biased region" description="Low complexity" evidence="1">
    <location>
        <begin position="86"/>
        <end position="95"/>
    </location>
</feature>
<feature type="region of interest" description="Disordered" evidence="1">
    <location>
        <begin position="1"/>
        <end position="360"/>
    </location>
</feature>
<sequence>MSPSPTKGGGSGSKCGSPDQDRQDADLSKDLASPDKLGRDAGEREEMSSDPIPETGPEQRADHTEMEAASTGGWKPVPFLADGKAKAGSAPSKAPVDTPKSSSPQRVPDEKCFTSEVPSTSLDSPELTAHATAPADNQSEPCATISRSRSASPQTEEEGHSQVVPTGVNTDMPAVSPNEHRSSRSCSPAKLDGDHSRSPSPSKPAVGQDFESPSVGKNEKPIKRRSSSSPARKKSSKSRSPSRRRKSRTRSPARRKRSPSNSSSPRKVRRRRSKSAEKSKRSKSRSPARKRRSRSRSRVRRSRSRRSRSSSRRRRSGFPLDRRDRWRRTPSHSPILILRKRRSTSRTRRSASKTPPRLTELDKDQLLEIAKANAAAMCAKAGVPIPESLRPKAILQLPLPTPVPTPLSLPLPLPMNLPMNLPLNMSNMSMPNMNMPNMGMPNMNMPNMNMPNMNMTMPSMSMTAAVATMTAALSTMSALSQMPNLPALPTITNKPPPMAIPNTANIEEVKRKVTQKANSISIKELTEKCKKIAESKEEMAIAKPHVSDDEDDNPRDNKGSSFSLS</sequence>
<organism evidence="2 3">
    <name type="scientific">Conger conger</name>
    <name type="common">Conger eel</name>
    <name type="synonym">Muraena conger</name>
    <dbReference type="NCBI Taxonomy" id="82655"/>
    <lineage>
        <taxon>Eukaryota</taxon>
        <taxon>Metazoa</taxon>
        <taxon>Chordata</taxon>
        <taxon>Craniata</taxon>
        <taxon>Vertebrata</taxon>
        <taxon>Euteleostomi</taxon>
        <taxon>Actinopterygii</taxon>
        <taxon>Neopterygii</taxon>
        <taxon>Teleostei</taxon>
        <taxon>Anguilliformes</taxon>
        <taxon>Congridae</taxon>
        <taxon>Conger</taxon>
    </lineage>
</organism>
<dbReference type="PANTHER" id="PTHR46528">
    <property type="entry name" value="PROTEIN SON"/>
    <property type="match status" value="1"/>
</dbReference>
<feature type="compositionally biased region" description="Basic residues" evidence="1">
    <location>
        <begin position="338"/>
        <end position="351"/>
    </location>
</feature>
<keyword evidence="3" id="KW-1185">Reference proteome</keyword>
<dbReference type="EMBL" id="JAFJMO010000003">
    <property type="protein sequence ID" value="KAJ8283093.1"/>
    <property type="molecule type" value="Genomic_DNA"/>
</dbReference>
<dbReference type="InterPro" id="IPR032922">
    <property type="entry name" value="SON"/>
</dbReference>
<name>A0A9Q1I654_CONCO</name>